<feature type="region of interest" description="Disordered" evidence="1">
    <location>
        <begin position="173"/>
        <end position="193"/>
    </location>
</feature>
<dbReference type="InterPro" id="IPR036865">
    <property type="entry name" value="CRAL-TRIO_dom_sf"/>
</dbReference>
<feature type="transmembrane region" description="Helical" evidence="2">
    <location>
        <begin position="616"/>
        <end position="638"/>
    </location>
</feature>
<dbReference type="SUPFAM" id="SSF52087">
    <property type="entry name" value="CRAL/TRIO domain"/>
    <property type="match status" value="1"/>
</dbReference>
<sequence length="653" mass="70223">MVGEASGAAVVVGSDFRQLVAEHAATLDALQQFLVDSITQNRASLNLSPHELAHLAELVLDKACIARFFKKHKFNVAATQAALVAHIDWRLTHNLAQMCFETLSQRSVGYLQSGLVQFWRTDHRGMPVVQITPRHFVPSSDGSEIEDLRQSVIFALEIMRRWIHSLNTNDPSLTPASASSPTDTECPPLPASDLEPPQPTLFQVLIVLDVKGFGVSNMNYELLPLFVELFQKHFPQLVGQAIVLNYGWIHSGIWSVVRTGLTADATARLRFISNDELDQFIPKANIPSAFGGTNTMSSVSPFICPIISTFGSTVPPVHQTPLHARMLAQLSSDEDLVPDVDRDEDPGYDPQSRAQSPLFTIGETGTDIWHDARSTFSYSSSAAALHDSNSALAAGQPPQMIRSAADLQALLRVQEFRSGSGLNRTPSTRSLTGLTGFASLRMTALGDVTPKNQVDAQSPDRGLARGGHSPALSQAHLPPHSPARSQPKLLTQRVPRPSVNTSLAASSSLSPSIEVLSPDDTRPAPRGWFAALLASVFGHGTAARRAPPSSVYSLANTSSSSLHRRTHLQVPFVPKPAAQSPLSATAPSISITRVPLAASTSAPARPARPAGALRRLLSLLGAPYLRLLVILVACALLARRLIAARRAPRAIAA</sequence>
<evidence type="ECO:0000313" key="5">
    <source>
        <dbReference type="Proteomes" id="UP001527925"/>
    </source>
</evidence>
<gene>
    <name evidence="4" type="ORF">HK105_201734</name>
</gene>
<comment type="caution">
    <text evidence="4">The sequence shown here is derived from an EMBL/GenBank/DDBJ whole genome shotgun (WGS) entry which is preliminary data.</text>
</comment>
<dbReference type="Gene3D" id="3.40.525.10">
    <property type="entry name" value="CRAL-TRIO lipid binding domain"/>
    <property type="match status" value="1"/>
</dbReference>
<feature type="compositionally biased region" description="Low complexity" evidence="1">
    <location>
        <begin position="497"/>
        <end position="518"/>
    </location>
</feature>
<dbReference type="EMBL" id="JADGIZ020000005">
    <property type="protein sequence ID" value="KAL2918900.1"/>
    <property type="molecule type" value="Genomic_DNA"/>
</dbReference>
<protein>
    <recommendedName>
        <fullName evidence="3">CRAL-TRIO domain-containing protein</fullName>
    </recommendedName>
</protein>
<keyword evidence="2" id="KW-0812">Transmembrane</keyword>
<dbReference type="SMART" id="SM00516">
    <property type="entry name" value="SEC14"/>
    <property type="match status" value="1"/>
</dbReference>
<proteinExistence type="predicted"/>
<dbReference type="Pfam" id="PF00650">
    <property type="entry name" value="CRAL_TRIO"/>
    <property type="match status" value="1"/>
</dbReference>
<dbReference type="InterPro" id="IPR036273">
    <property type="entry name" value="CRAL/TRIO_N_dom_sf"/>
</dbReference>
<keyword evidence="2" id="KW-0472">Membrane</keyword>
<dbReference type="SUPFAM" id="SSF46938">
    <property type="entry name" value="CRAL/TRIO N-terminal domain"/>
    <property type="match status" value="1"/>
</dbReference>
<reference evidence="4 5" key="1">
    <citation type="submission" date="2023-09" db="EMBL/GenBank/DDBJ databases">
        <title>Pangenome analysis of Batrachochytrium dendrobatidis and related Chytrids.</title>
        <authorList>
            <person name="Yacoub M.N."/>
            <person name="Stajich J.E."/>
            <person name="James T.Y."/>
        </authorList>
    </citation>
    <scope>NUCLEOTIDE SEQUENCE [LARGE SCALE GENOMIC DNA]</scope>
    <source>
        <strain evidence="4 5">JEL0888</strain>
    </source>
</reference>
<accession>A0ABR4NHG1</accession>
<feature type="region of interest" description="Disordered" evidence="1">
    <location>
        <begin position="448"/>
        <end position="519"/>
    </location>
</feature>
<dbReference type="PANTHER" id="PTHR46590:SF4">
    <property type="entry name" value="CRAL-TRIO DOMAIN-CONTAINING PROTEIN"/>
    <property type="match status" value="1"/>
</dbReference>
<keyword evidence="5" id="KW-1185">Reference proteome</keyword>
<organism evidence="4 5">
    <name type="scientific">Polyrhizophydium stewartii</name>
    <dbReference type="NCBI Taxonomy" id="2732419"/>
    <lineage>
        <taxon>Eukaryota</taxon>
        <taxon>Fungi</taxon>
        <taxon>Fungi incertae sedis</taxon>
        <taxon>Chytridiomycota</taxon>
        <taxon>Chytridiomycota incertae sedis</taxon>
        <taxon>Chytridiomycetes</taxon>
        <taxon>Rhizophydiales</taxon>
        <taxon>Rhizophydiales incertae sedis</taxon>
        <taxon>Polyrhizophydium</taxon>
    </lineage>
</organism>
<dbReference type="PANTHER" id="PTHR46590">
    <property type="entry name" value="PHOSPHATIDYLINOSITOL TRANSFER PROTEIN CSR1-RELATED"/>
    <property type="match status" value="1"/>
</dbReference>
<dbReference type="PROSITE" id="PS50191">
    <property type="entry name" value="CRAL_TRIO"/>
    <property type="match status" value="1"/>
</dbReference>
<name>A0ABR4NHG1_9FUNG</name>
<evidence type="ECO:0000256" key="2">
    <source>
        <dbReference type="SAM" id="Phobius"/>
    </source>
</evidence>
<dbReference type="InterPro" id="IPR052432">
    <property type="entry name" value="PITP/CRAL-TRIO"/>
</dbReference>
<evidence type="ECO:0000256" key="1">
    <source>
        <dbReference type="SAM" id="MobiDB-lite"/>
    </source>
</evidence>
<keyword evidence="2" id="KW-1133">Transmembrane helix</keyword>
<dbReference type="Proteomes" id="UP001527925">
    <property type="component" value="Unassembled WGS sequence"/>
</dbReference>
<feature type="compositionally biased region" description="Low complexity" evidence="1">
    <location>
        <begin position="173"/>
        <end position="184"/>
    </location>
</feature>
<feature type="domain" description="CRAL-TRIO" evidence="3">
    <location>
        <begin position="103"/>
        <end position="298"/>
    </location>
</feature>
<evidence type="ECO:0000313" key="4">
    <source>
        <dbReference type="EMBL" id="KAL2918900.1"/>
    </source>
</evidence>
<dbReference type="InterPro" id="IPR001251">
    <property type="entry name" value="CRAL-TRIO_dom"/>
</dbReference>
<dbReference type="CDD" id="cd00170">
    <property type="entry name" value="SEC14"/>
    <property type="match status" value="1"/>
</dbReference>
<evidence type="ECO:0000259" key="3">
    <source>
        <dbReference type="PROSITE" id="PS50191"/>
    </source>
</evidence>